<gene>
    <name evidence="5" type="ORF">PSYICH_LOCUS14790</name>
</gene>
<evidence type="ECO:0000313" key="5">
    <source>
        <dbReference type="EMBL" id="CAH1114136.1"/>
    </source>
</evidence>
<dbReference type="AlphaFoldDB" id="A0A9P0D822"/>
<feature type="region of interest" description="Disordered" evidence="4">
    <location>
        <begin position="93"/>
        <end position="133"/>
    </location>
</feature>
<name>A0A9P0D822_9CUCU</name>
<dbReference type="PRINTS" id="PR02028">
    <property type="entry name" value="CMYCBINDINGP"/>
</dbReference>
<dbReference type="GO" id="GO:0003713">
    <property type="term" value="F:transcription coactivator activity"/>
    <property type="evidence" value="ECO:0007669"/>
    <property type="project" value="InterPro"/>
</dbReference>
<comment type="similarity">
    <text evidence="2">Belongs to the AMY1 family.</text>
</comment>
<sequence>MSTPQTFKPSAGKREEFRKYLEKAGIMDALTKVLVDLYEEVDKPEDALVYIIDKLSLQAGLETQKQLNAKLEEAYAHIKTVEAEIEALKVQVSEVEGGQEGIDTRSTHSTAHPEAAEEGGAAEGGEEQPQPAQ</sequence>
<dbReference type="Proteomes" id="UP001153636">
    <property type="component" value="Chromosome 8"/>
</dbReference>
<dbReference type="EMBL" id="OV651820">
    <property type="protein sequence ID" value="CAH1114136.1"/>
    <property type="molecule type" value="Genomic_DNA"/>
</dbReference>
<evidence type="ECO:0008006" key="7">
    <source>
        <dbReference type="Google" id="ProtNLM"/>
    </source>
</evidence>
<dbReference type="InterPro" id="IPR026060">
    <property type="entry name" value="AMY1"/>
</dbReference>
<reference evidence="5" key="1">
    <citation type="submission" date="2022-01" db="EMBL/GenBank/DDBJ databases">
        <authorList>
            <person name="King R."/>
        </authorList>
    </citation>
    <scope>NUCLEOTIDE SEQUENCE</scope>
</reference>
<evidence type="ECO:0000313" key="6">
    <source>
        <dbReference type="Proteomes" id="UP001153636"/>
    </source>
</evidence>
<dbReference type="OrthoDB" id="524165at2759"/>
<evidence type="ECO:0000256" key="4">
    <source>
        <dbReference type="SAM" id="MobiDB-lite"/>
    </source>
</evidence>
<evidence type="ECO:0000256" key="3">
    <source>
        <dbReference type="ARBA" id="ARBA00023242"/>
    </source>
</evidence>
<keyword evidence="6" id="KW-1185">Reference proteome</keyword>
<organism evidence="5 6">
    <name type="scientific">Psylliodes chrysocephalus</name>
    <dbReference type="NCBI Taxonomy" id="3402493"/>
    <lineage>
        <taxon>Eukaryota</taxon>
        <taxon>Metazoa</taxon>
        <taxon>Ecdysozoa</taxon>
        <taxon>Arthropoda</taxon>
        <taxon>Hexapoda</taxon>
        <taxon>Insecta</taxon>
        <taxon>Pterygota</taxon>
        <taxon>Neoptera</taxon>
        <taxon>Endopterygota</taxon>
        <taxon>Coleoptera</taxon>
        <taxon>Polyphaga</taxon>
        <taxon>Cucujiformia</taxon>
        <taxon>Chrysomeloidea</taxon>
        <taxon>Chrysomelidae</taxon>
        <taxon>Galerucinae</taxon>
        <taxon>Alticini</taxon>
        <taxon>Psylliodes</taxon>
    </lineage>
</organism>
<protein>
    <recommendedName>
        <fullName evidence="7">c-Myc-binding protein</fullName>
    </recommendedName>
</protein>
<keyword evidence="3" id="KW-0539">Nucleus</keyword>
<proteinExistence type="inferred from homology"/>
<comment type="subcellular location">
    <subcellularLocation>
        <location evidence="1">Nucleus</location>
    </subcellularLocation>
</comment>
<accession>A0A9P0D822</accession>
<evidence type="ECO:0000256" key="1">
    <source>
        <dbReference type="ARBA" id="ARBA00004123"/>
    </source>
</evidence>
<dbReference type="PANTHER" id="PTHR13168">
    <property type="entry name" value="ASSOCIATE OF C-MYC AMY-1"/>
    <property type="match status" value="1"/>
</dbReference>
<dbReference type="GO" id="GO:0005634">
    <property type="term" value="C:nucleus"/>
    <property type="evidence" value="ECO:0007669"/>
    <property type="project" value="UniProtKB-SubCell"/>
</dbReference>
<dbReference type="PANTHER" id="PTHR13168:SF0">
    <property type="entry name" value="C-MYC-BINDING PROTEIN"/>
    <property type="match status" value="1"/>
</dbReference>
<evidence type="ECO:0000256" key="2">
    <source>
        <dbReference type="ARBA" id="ARBA00009389"/>
    </source>
</evidence>